<evidence type="ECO:0000313" key="2">
    <source>
        <dbReference type="EMBL" id="QAY69467.1"/>
    </source>
</evidence>
<keyword evidence="3" id="KW-1185">Reference proteome</keyword>
<reference evidence="2 3" key="1">
    <citation type="submission" date="2019-01" db="EMBL/GenBank/DDBJ databases">
        <title>Genome sequencing of strain FW10M-9.</title>
        <authorList>
            <person name="Heo J."/>
            <person name="Kim S.-J."/>
            <person name="Kim J.-S."/>
            <person name="Hong S.-B."/>
            <person name="Kwon S.-W."/>
        </authorList>
    </citation>
    <scope>NUCLEOTIDE SEQUENCE [LARGE SCALE GENOMIC DNA]</scope>
    <source>
        <strain evidence="2 3">FW10M-9</strain>
    </source>
</reference>
<dbReference type="KEGG" id="xya:ET471_04955"/>
<dbReference type="PANTHER" id="PTHR42695">
    <property type="entry name" value="GLUTAMINE AMIDOTRANSFERASE YLR126C-RELATED"/>
    <property type="match status" value="1"/>
</dbReference>
<dbReference type="InterPro" id="IPR017926">
    <property type="entry name" value="GATASE"/>
</dbReference>
<dbReference type="OrthoDB" id="5196541at2"/>
<evidence type="ECO:0000313" key="3">
    <source>
        <dbReference type="Proteomes" id="UP000292118"/>
    </source>
</evidence>
<name>A0A4P6F876_9MICO</name>
<dbReference type="GO" id="GO:0016740">
    <property type="term" value="F:transferase activity"/>
    <property type="evidence" value="ECO:0007669"/>
    <property type="project" value="UniProtKB-KW"/>
</dbReference>
<dbReference type="CDD" id="cd01741">
    <property type="entry name" value="GATase1_1"/>
    <property type="match status" value="1"/>
</dbReference>
<protein>
    <submittedName>
        <fullName evidence="2">Glutamine amidotransferase</fullName>
    </submittedName>
</protein>
<dbReference type="PANTHER" id="PTHR42695:SF5">
    <property type="entry name" value="GLUTAMINE AMIDOTRANSFERASE YLR126C-RELATED"/>
    <property type="match status" value="1"/>
</dbReference>
<dbReference type="NCBIfam" id="NF005743">
    <property type="entry name" value="PRK07567.1"/>
    <property type="match status" value="1"/>
</dbReference>
<dbReference type="PROSITE" id="PS51273">
    <property type="entry name" value="GATASE_TYPE_1"/>
    <property type="match status" value="1"/>
</dbReference>
<sequence>MKPFLLLATRAQDVAADGEHAAVLRFGGLAPERVRRVRLEQAPMPRIDLDDYAGIVVGGGPFNSSDPETSKSPTQRRVEREFAALLDEVVDRDFPFLGACYGVGTLGAHEGAIIDRTYGERIGPVEVTLTPEGVADPLLAGMPPRFHALVGHKEAVRALPAHAVLLASSAHCPVQMFRIRSNLYATQFHPELDVAGLLERIEVYRDHGYFEPSEHAEVLARATSREITAPHRILRAFVERYGTP</sequence>
<dbReference type="InterPro" id="IPR029062">
    <property type="entry name" value="Class_I_gatase-like"/>
</dbReference>
<keyword evidence="2" id="KW-0315">Glutamine amidotransferase</keyword>
<accession>A0A4P6F876</accession>
<dbReference type="EMBL" id="CP035493">
    <property type="protein sequence ID" value="QAY69467.1"/>
    <property type="molecule type" value="Genomic_DNA"/>
</dbReference>
<evidence type="ECO:0000259" key="1">
    <source>
        <dbReference type="Pfam" id="PF00117"/>
    </source>
</evidence>
<keyword evidence="2" id="KW-0808">Transferase</keyword>
<dbReference type="InterPro" id="IPR044992">
    <property type="entry name" value="ChyE-like"/>
</dbReference>
<dbReference type="Proteomes" id="UP000292118">
    <property type="component" value="Chromosome"/>
</dbReference>
<dbReference type="SUPFAM" id="SSF52317">
    <property type="entry name" value="Class I glutamine amidotransferase-like"/>
    <property type="match status" value="1"/>
</dbReference>
<dbReference type="RefSeq" id="WP_129186867.1">
    <property type="nucleotide sequence ID" value="NZ_CP035493.1"/>
</dbReference>
<dbReference type="GO" id="GO:0005829">
    <property type="term" value="C:cytosol"/>
    <property type="evidence" value="ECO:0007669"/>
    <property type="project" value="TreeGrafter"/>
</dbReference>
<dbReference type="AlphaFoldDB" id="A0A4P6F876"/>
<dbReference type="Gene3D" id="3.40.50.880">
    <property type="match status" value="1"/>
</dbReference>
<proteinExistence type="predicted"/>
<dbReference type="Pfam" id="PF00117">
    <property type="entry name" value="GATase"/>
    <property type="match status" value="1"/>
</dbReference>
<organism evidence="2 3">
    <name type="scientific">Xylanimonas protaetiae</name>
    <dbReference type="NCBI Taxonomy" id="2509457"/>
    <lineage>
        <taxon>Bacteria</taxon>
        <taxon>Bacillati</taxon>
        <taxon>Actinomycetota</taxon>
        <taxon>Actinomycetes</taxon>
        <taxon>Micrococcales</taxon>
        <taxon>Promicromonosporaceae</taxon>
        <taxon>Xylanimonas</taxon>
    </lineage>
</organism>
<gene>
    <name evidence="2" type="ORF">ET471_04955</name>
</gene>
<feature type="domain" description="Glutamine amidotransferase" evidence="1">
    <location>
        <begin position="44"/>
        <end position="192"/>
    </location>
</feature>